<evidence type="ECO:0000313" key="2">
    <source>
        <dbReference type="EMBL" id="GBF91639.1"/>
    </source>
</evidence>
<gene>
    <name evidence="2" type="ORF">Rsub_03943</name>
</gene>
<reference evidence="2 3" key="1">
    <citation type="journal article" date="2018" name="Sci. Rep.">
        <title>Raphidocelis subcapitata (=Pseudokirchneriella subcapitata) provides an insight into genome evolution and environmental adaptations in the Sphaeropleales.</title>
        <authorList>
            <person name="Suzuki S."/>
            <person name="Yamaguchi H."/>
            <person name="Nakajima N."/>
            <person name="Kawachi M."/>
        </authorList>
    </citation>
    <scope>NUCLEOTIDE SEQUENCE [LARGE SCALE GENOMIC DNA]</scope>
    <source>
        <strain evidence="2 3">NIES-35</strain>
    </source>
</reference>
<organism evidence="2 3">
    <name type="scientific">Raphidocelis subcapitata</name>
    <dbReference type="NCBI Taxonomy" id="307507"/>
    <lineage>
        <taxon>Eukaryota</taxon>
        <taxon>Viridiplantae</taxon>
        <taxon>Chlorophyta</taxon>
        <taxon>core chlorophytes</taxon>
        <taxon>Chlorophyceae</taxon>
        <taxon>CS clade</taxon>
        <taxon>Sphaeropleales</taxon>
        <taxon>Selenastraceae</taxon>
        <taxon>Raphidocelis</taxon>
    </lineage>
</organism>
<accession>A0A2V0NWD1</accession>
<dbReference type="Proteomes" id="UP000247498">
    <property type="component" value="Unassembled WGS sequence"/>
</dbReference>
<keyword evidence="3" id="KW-1185">Reference proteome</keyword>
<dbReference type="InParanoid" id="A0A2V0NWD1"/>
<dbReference type="PROSITE" id="PS51257">
    <property type="entry name" value="PROKAR_LIPOPROTEIN"/>
    <property type="match status" value="1"/>
</dbReference>
<sequence>MQLAGSRAALLSLAGVFLASSAAGAACFNAAWGLGARAGAAAAAAAASAAATAPAAFPPAAAPAAATGVEALFSVEAAPPGDVALQLLLETRVCGSPAVDGYAHVNETCLRASPTARWYRDWLSAGGAPESLVAHLEPASDIDGLAVKWGIDNKKATPEDCARECWLKWAEAPASPELNMRGDLPEDFRSRHPAAPRRVQWVAGVLLPPGVRYTNGSWSPRWSW</sequence>
<evidence type="ECO:0000313" key="3">
    <source>
        <dbReference type="Proteomes" id="UP000247498"/>
    </source>
</evidence>
<dbReference type="AlphaFoldDB" id="A0A2V0NWD1"/>
<dbReference type="STRING" id="307507.A0A2V0NWD1"/>
<comment type="caution">
    <text evidence="2">The sequence shown here is derived from an EMBL/GenBank/DDBJ whole genome shotgun (WGS) entry which is preliminary data.</text>
</comment>
<dbReference type="EMBL" id="BDRX01000026">
    <property type="protein sequence ID" value="GBF91639.1"/>
    <property type="molecule type" value="Genomic_DNA"/>
</dbReference>
<proteinExistence type="predicted"/>
<evidence type="ECO:0000256" key="1">
    <source>
        <dbReference type="SAM" id="SignalP"/>
    </source>
</evidence>
<protein>
    <submittedName>
        <fullName evidence="2">Uncharacterized protein</fullName>
    </submittedName>
</protein>
<feature type="signal peptide" evidence="1">
    <location>
        <begin position="1"/>
        <end position="24"/>
    </location>
</feature>
<feature type="chain" id="PRO_5015841384" evidence="1">
    <location>
        <begin position="25"/>
        <end position="224"/>
    </location>
</feature>
<name>A0A2V0NWD1_9CHLO</name>
<dbReference type="OrthoDB" id="508259at2759"/>
<keyword evidence="1" id="KW-0732">Signal</keyword>